<accession>A0A0E9QWM6</accession>
<protein>
    <submittedName>
        <fullName evidence="1">Uncharacterized protein</fullName>
    </submittedName>
</protein>
<reference evidence="1" key="2">
    <citation type="journal article" date="2015" name="Fish Shellfish Immunol.">
        <title>Early steps in the European eel (Anguilla anguilla)-Vibrio vulnificus interaction in the gills: Role of the RtxA13 toxin.</title>
        <authorList>
            <person name="Callol A."/>
            <person name="Pajuelo D."/>
            <person name="Ebbesson L."/>
            <person name="Teles M."/>
            <person name="MacKenzie S."/>
            <person name="Amaro C."/>
        </authorList>
    </citation>
    <scope>NUCLEOTIDE SEQUENCE</scope>
</reference>
<dbReference type="EMBL" id="GBXM01087922">
    <property type="protein sequence ID" value="JAH20655.1"/>
    <property type="molecule type" value="Transcribed_RNA"/>
</dbReference>
<name>A0A0E9QWM6_ANGAN</name>
<sequence length="28" mass="3182">MRAIIDTVIFFVRVSSHSLCFGSRLNVI</sequence>
<organism evidence="1">
    <name type="scientific">Anguilla anguilla</name>
    <name type="common">European freshwater eel</name>
    <name type="synonym">Muraena anguilla</name>
    <dbReference type="NCBI Taxonomy" id="7936"/>
    <lineage>
        <taxon>Eukaryota</taxon>
        <taxon>Metazoa</taxon>
        <taxon>Chordata</taxon>
        <taxon>Craniata</taxon>
        <taxon>Vertebrata</taxon>
        <taxon>Euteleostomi</taxon>
        <taxon>Actinopterygii</taxon>
        <taxon>Neopterygii</taxon>
        <taxon>Teleostei</taxon>
        <taxon>Anguilliformes</taxon>
        <taxon>Anguillidae</taxon>
        <taxon>Anguilla</taxon>
    </lineage>
</organism>
<evidence type="ECO:0000313" key="1">
    <source>
        <dbReference type="EMBL" id="JAH20655.1"/>
    </source>
</evidence>
<proteinExistence type="predicted"/>
<dbReference type="AlphaFoldDB" id="A0A0E9QWM6"/>
<reference evidence="1" key="1">
    <citation type="submission" date="2014-11" db="EMBL/GenBank/DDBJ databases">
        <authorList>
            <person name="Amaro Gonzalez C."/>
        </authorList>
    </citation>
    <scope>NUCLEOTIDE SEQUENCE</scope>
</reference>